<dbReference type="RefSeq" id="WP_016483116.1">
    <property type="nucleotide sequence ID" value="NC_021487.1"/>
</dbReference>
<dbReference type="AlphaFoldDB" id="S0EV21"/>
<accession>S0EV21</accession>
<protein>
    <recommendedName>
        <fullName evidence="2">NADH-quinone oxidoreductase subunit D</fullName>
        <ecNumber evidence="2">7.1.1.-</ecNumber>
    </recommendedName>
    <alternativeName>
        <fullName evidence="2">NADH dehydrogenase I subunit D</fullName>
    </alternativeName>
    <alternativeName>
        <fullName evidence="2">NDH-1 subunit D</fullName>
    </alternativeName>
</protein>
<evidence type="ECO:0000259" key="3">
    <source>
        <dbReference type="Pfam" id="PF00346"/>
    </source>
</evidence>
<dbReference type="Gene3D" id="1.10.645.10">
    <property type="entry name" value="Cytochrome-c3 Hydrogenase, chain B"/>
    <property type="match status" value="1"/>
</dbReference>
<dbReference type="NCBIfam" id="NF004739">
    <property type="entry name" value="PRK06075.1"/>
    <property type="match status" value="1"/>
</dbReference>
<dbReference type="GO" id="GO:0005886">
    <property type="term" value="C:plasma membrane"/>
    <property type="evidence" value="ECO:0007669"/>
    <property type="project" value="UniProtKB-SubCell"/>
</dbReference>
<sequence>MRTEIEQMQRTFQHSAALAAQGVQLDVLDDQTMVMNMGPQHPSTHGVLRVVLELDGEIIVRATPHVGYVHTGIEKTIEYNSYLKAVPLTDRIDYVSALINNAAYSLAVEKLLGIEIPPRGQALRVMLMELQRLASHLVWLGTHALDIGAMTVYFYAFQQREYILDLVEMISGVRMMPSWIVPGGLRGDAPDGWLERAADFINQFPSALKEMEDLLSANPIYRERTQGIGVISAEECLALGVSGPTLRACGIAHDVRKAEPYCGYEHYTFYVPTAEFGDVYDRYRVRIAEMYQSREIVKQCIENMPPGPINSDDRKVVPPPRQELDNSMEGVIHHFKLWTEGFHPPVGEAYVPLESPKGEIGFYIVSDGSNCPYRAHLRPPCFMNLQALSKMCEGRLIADVVAIIGSIDIILGEIDR</sequence>
<comment type="subunit">
    <text evidence="2">NDH-1 is composed of 14 different subunits. Subunits NuoB, C, D, E, F, and G constitute the peripheral sector of the complex.</text>
</comment>
<dbReference type="SUPFAM" id="SSF56762">
    <property type="entry name" value="HydB/Nqo4-like"/>
    <property type="match status" value="1"/>
</dbReference>
<dbReference type="PATRIC" id="fig|1303518.3.peg.1835"/>
<dbReference type="EC" id="7.1.1.-" evidence="2"/>
<keyword evidence="2" id="KW-0813">Transport</keyword>
<keyword evidence="2" id="KW-1278">Translocase</keyword>
<dbReference type="PANTHER" id="PTHR11993">
    <property type="entry name" value="NADH-UBIQUINONE OXIDOREDUCTASE 49 KDA SUBUNIT"/>
    <property type="match status" value="1"/>
</dbReference>
<comment type="catalytic activity">
    <reaction evidence="2">
        <text>a quinone + NADH + 5 H(+)(in) = a quinol + NAD(+) + 4 H(+)(out)</text>
        <dbReference type="Rhea" id="RHEA:57888"/>
        <dbReference type="ChEBI" id="CHEBI:15378"/>
        <dbReference type="ChEBI" id="CHEBI:24646"/>
        <dbReference type="ChEBI" id="CHEBI:57540"/>
        <dbReference type="ChEBI" id="CHEBI:57945"/>
        <dbReference type="ChEBI" id="CHEBI:132124"/>
    </reaction>
</comment>
<keyword evidence="4" id="KW-0560">Oxidoreductase</keyword>
<dbReference type="PANTHER" id="PTHR11993:SF10">
    <property type="entry name" value="NADH DEHYDROGENASE [UBIQUINONE] IRON-SULFUR PROTEIN 2, MITOCHONDRIAL"/>
    <property type="match status" value="1"/>
</dbReference>
<dbReference type="InterPro" id="IPR029014">
    <property type="entry name" value="NiFe-Hase_large"/>
</dbReference>
<organism evidence="4 5">
    <name type="scientific">Chthonomonas calidirosea (strain DSM 23976 / ICMP 18418 / T49)</name>
    <dbReference type="NCBI Taxonomy" id="1303518"/>
    <lineage>
        <taxon>Bacteria</taxon>
        <taxon>Bacillati</taxon>
        <taxon>Armatimonadota</taxon>
        <taxon>Chthonomonadia</taxon>
        <taxon>Chthonomonadales</taxon>
        <taxon>Chthonomonadaceae</taxon>
        <taxon>Chthonomonas</taxon>
    </lineage>
</organism>
<dbReference type="InterPro" id="IPR001135">
    <property type="entry name" value="NADH_Q_OxRdtase_suD"/>
</dbReference>
<dbReference type="InParanoid" id="S0EV21"/>
<dbReference type="HOGENOM" id="CLU_015134_1_2_0"/>
<dbReference type="Proteomes" id="UP000014227">
    <property type="component" value="Chromosome I"/>
</dbReference>
<keyword evidence="2" id="KW-0520">NAD</keyword>
<dbReference type="KEGG" id="ccz:CCALI_01775"/>
<dbReference type="EMBL" id="HF951689">
    <property type="protein sequence ID" value="CCW35588.1"/>
    <property type="molecule type" value="Genomic_DNA"/>
</dbReference>
<dbReference type="GO" id="GO:0048038">
    <property type="term" value="F:quinone binding"/>
    <property type="evidence" value="ECO:0007669"/>
    <property type="project" value="UniProtKB-KW"/>
</dbReference>
<dbReference type="GO" id="GO:0050136">
    <property type="term" value="F:NADH dehydrogenase (quinone) (non-electrogenic) activity"/>
    <property type="evidence" value="ECO:0007669"/>
    <property type="project" value="UniProtKB-UniRule"/>
</dbReference>
<dbReference type="GO" id="GO:0051287">
    <property type="term" value="F:NAD binding"/>
    <property type="evidence" value="ECO:0007669"/>
    <property type="project" value="InterPro"/>
</dbReference>
<keyword evidence="2" id="KW-1003">Cell membrane</keyword>
<evidence type="ECO:0000256" key="2">
    <source>
        <dbReference type="HAMAP-Rule" id="MF_01358"/>
    </source>
</evidence>
<dbReference type="eggNOG" id="COG0649">
    <property type="taxonomic scope" value="Bacteria"/>
</dbReference>
<comment type="subcellular location">
    <subcellularLocation>
        <location evidence="2">Cell membrane</location>
        <topology evidence="2">Peripheral membrane protein</topology>
        <orientation evidence="2">Cytoplasmic side</orientation>
    </subcellularLocation>
</comment>
<gene>
    <name evidence="2" type="primary">nuoD</name>
    <name evidence="4" type="ORF">CCALI_01775</name>
</gene>
<dbReference type="STRING" id="454171.CP488_02317"/>
<keyword evidence="1 2" id="KW-0874">Quinone</keyword>
<proteinExistence type="inferred from homology"/>
<evidence type="ECO:0000256" key="1">
    <source>
        <dbReference type="ARBA" id="ARBA00022719"/>
    </source>
</evidence>
<reference evidence="5" key="1">
    <citation type="submission" date="2013-03" db="EMBL/GenBank/DDBJ databases">
        <title>Genome sequence of Chthonomonas calidirosea, the first sequenced genome from the Armatimonadetes phylum (formally candidate division OP10).</title>
        <authorList>
            <person name="Lee K.C.Y."/>
            <person name="Morgan X.C."/>
            <person name="Dunfield P.F."/>
            <person name="Tamas I."/>
            <person name="Houghton K.M."/>
            <person name="Vyssotski M."/>
            <person name="Ryan J.L.J."/>
            <person name="Lagutin K."/>
            <person name="McDonald I.R."/>
            <person name="Stott M.B."/>
        </authorList>
    </citation>
    <scope>NUCLEOTIDE SEQUENCE [LARGE SCALE GENOMIC DNA]</scope>
    <source>
        <strain evidence="5">DSM 23976 / ICMP 18418 / T49</strain>
    </source>
</reference>
<dbReference type="HAMAP" id="MF_01358">
    <property type="entry name" value="NDH1_NuoD"/>
    <property type="match status" value="1"/>
</dbReference>
<dbReference type="InterPro" id="IPR022885">
    <property type="entry name" value="NDH1_su_D/H"/>
</dbReference>
<name>S0EV21_CHTCT</name>
<evidence type="ECO:0000313" key="5">
    <source>
        <dbReference type="Proteomes" id="UP000014227"/>
    </source>
</evidence>
<keyword evidence="2" id="KW-0830">Ubiquinone</keyword>
<keyword evidence="5" id="KW-1185">Reference proteome</keyword>
<comment type="similarity">
    <text evidence="2">Belongs to the complex I 49 kDa subunit family.</text>
</comment>
<keyword evidence="2" id="KW-0472">Membrane</keyword>
<evidence type="ECO:0000313" key="4">
    <source>
        <dbReference type="EMBL" id="CCW35588.1"/>
    </source>
</evidence>
<dbReference type="Pfam" id="PF00346">
    <property type="entry name" value="Complex1_49kDa"/>
    <property type="match status" value="1"/>
</dbReference>
<feature type="domain" description="NADH-quinone oxidoreductase subunit D" evidence="3">
    <location>
        <begin position="146"/>
        <end position="416"/>
    </location>
</feature>
<dbReference type="NCBIfam" id="TIGR01962">
    <property type="entry name" value="NuoD"/>
    <property type="match status" value="1"/>
</dbReference>
<comment type="function">
    <text evidence="2">NDH-1 shuttles electrons from NADH, via FMN and iron-sulfur (Fe-S) centers, to quinones in the respiratory chain. The immediate electron acceptor for the enzyme in this species is believed to be ubiquinone. Couples the redox reaction to proton translocation (for every two electrons transferred, four hydrogen ions are translocated across the cytoplasmic membrane), and thus conserves the redox energy in a proton gradient.</text>
</comment>